<proteinExistence type="predicted"/>
<evidence type="ECO:0000313" key="2">
    <source>
        <dbReference type="Proteomes" id="UP000250235"/>
    </source>
</evidence>
<name>A0A2Z6ZSM6_9LAMI</name>
<sequence>MRAGRAWWLGAALHDAQALRMRRPRASATPQVRDASLDASGANCCAAGRSVTGDARRRFTRGRPTIIASSIECWPDEASQGVARWLGVVVRRWRAIVAGRARRCAARFFLMAAAAGRSPLRRCSDDIVTAGVISSRVWFGPVPGSP</sequence>
<dbReference type="Proteomes" id="UP000250235">
    <property type="component" value="Unassembled WGS sequence"/>
</dbReference>
<dbReference type="AlphaFoldDB" id="A0A2Z6ZSM6"/>
<protein>
    <submittedName>
        <fullName evidence="1">Metal tolerance protein 2</fullName>
    </submittedName>
</protein>
<reference evidence="1 2" key="1">
    <citation type="journal article" date="2015" name="Proc. Natl. Acad. Sci. U.S.A.">
        <title>The resurrection genome of Boea hygrometrica: A blueprint for survival of dehydration.</title>
        <authorList>
            <person name="Xiao L."/>
            <person name="Yang G."/>
            <person name="Zhang L."/>
            <person name="Yang X."/>
            <person name="Zhao S."/>
            <person name="Ji Z."/>
            <person name="Zhou Q."/>
            <person name="Hu M."/>
            <person name="Wang Y."/>
            <person name="Chen M."/>
            <person name="Xu Y."/>
            <person name="Jin H."/>
            <person name="Xiao X."/>
            <person name="Hu G."/>
            <person name="Bao F."/>
            <person name="Hu Y."/>
            <person name="Wan P."/>
            <person name="Li L."/>
            <person name="Deng X."/>
            <person name="Kuang T."/>
            <person name="Xiang C."/>
            <person name="Zhu J.K."/>
            <person name="Oliver M.J."/>
            <person name="He Y."/>
        </authorList>
    </citation>
    <scope>NUCLEOTIDE SEQUENCE [LARGE SCALE GENOMIC DNA]</scope>
    <source>
        <strain evidence="2">cv. XS01</strain>
    </source>
</reference>
<organism evidence="1 2">
    <name type="scientific">Dorcoceras hygrometricum</name>
    <dbReference type="NCBI Taxonomy" id="472368"/>
    <lineage>
        <taxon>Eukaryota</taxon>
        <taxon>Viridiplantae</taxon>
        <taxon>Streptophyta</taxon>
        <taxon>Embryophyta</taxon>
        <taxon>Tracheophyta</taxon>
        <taxon>Spermatophyta</taxon>
        <taxon>Magnoliopsida</taxon>
        <taxon>eudicotyledons</taxon>
        <taxon>Gunneridae</taxon>
        <taxon>Pentapetalae</taxon>
        <taxon>asterids</taxon>
        <taxon>lamiids</taxon>
        <taxon>Lamiales</taxon>
        <taxon>Gesneriaceae</taxon>
        <taxon>Didymocarpoideae</taxon>
        <taxon>Trichosporeae</taxon>
        <taxon>Loxocarpinae</taxon>
        <taxon>Dorcoceras</taxon>
    </lineage>
</organism>
<gene>
    <name evidence="1" type="ORF">F511_46799</name>
</gene>
<evidence type="ECO:0000313" key="1">
    <source>
        <dbReference type="EMBL" id="KZT76176.1"/>
    </source>
</evidence>
<accession>A0A2Z6ZSM6</accession>
<dbReference type="EMBL" id="KV145857">
    <property type="protein sequence ID" value="KZT76176.1"/>
    <property type="molecule type" value="Genomic_DNA"/>
</dbReference>
<keyword evidence="2" id="KW-1185">Reference proteome</keyword>